<reference evidence="1 2" key="2">
    <citation type="journal article" date="2024" name="Microb. Biotechnol.">
        <title>The involvement of multiple ABC transporters in daunorubicin efflux in Streptomyces coeruleorubidus.</title>
        <authorList>
            <person name="Dong J."/>
            <person name="Ning J."/>
            <person name="Tian Y."/>
            <person name="Li H."/>
            <person name="Chen H."/>
            <person name="Guan W."/>
        </authorList>
    </citation>
    <scope>NUCLEOTIDE SEQUENCE [LARGE SCALE GENOMIC DNA]</scope>
    <source>
        <strain evidence="1 2">CICC 11043</strain>
    </source>
</reference>
<dbReference type="RefSeq" id="WP_193510613.1">
    <property type="nucleotide sequence ID" value="NZ_BMSO01000041.1"/>
</dbReference>
<protein>
    <submittedName>
        <fullName evidence="1">Uncharacterized protein</fullName>
    </submittedName>
</protein>
<accession>A0ABZ0K3P9</accession>
<evidence type="ECO:0000313" key="2">
    <source>
        <dbReference type="Proteomes" id="UP001305002"/>
    </source>
</evidence>
<organism evidence="1 2">
    <name type="scientific">Streptomyces coeruleorubidus</name>
    <dbReference type="NCBI Taxonomy" id="116188"/>
    <lineage>
        <taxon>Bacteria</taxon>
        <taxon>Bacillati</taxon>
        <taxon>Actinomycetota</taxon>
        <taxon>Actinomycetes</taxon>
        <taxon>Kitasatosporales</taxon>
        <taxon>Streptomycetaceae</taxon>
        <taxon>Streptomyces</taxon>
    </lineage>
</organism>
<name>A0ABZ0K3P9_STRC4</name>
<keyword evidence="2" id="KW-1185">Reference proteome</keyword>
<dbReference type="Proteomes" id="UP001305002">
    <property type="component" value="Chromosome"/>
</dbReference>
<dbReference type="EMBL" id="CP137524">
    <property type="protein sequence ID" value="WOT32720.1"/>
    <property type="molecule type" value="Genomic_DNA"/>
</dbReference>
<gene>
    <name evidence="1" type="ORF">R5U08_00510</name>
</gene>
<reference evidence="1 2" key="1">
    <citation type="journal article" date="2021" name="J. Microbiol. Biotechnol.">
        <title>An Efficient Markerless Deletion System Suitable for the Industrial Strains of Streptomyces.</title>
        <authorList>
            <person name="Dong J."/>
            <person name="Wei J."/>
            <person name="Li H."/>
            <person name="Zhao S."/>
            <person name="Guan W."/>
        </authorList>
    </citation>
    <scope>NUCLEOTIDE SEQUENCE [LARGE SCALE GENOMIC DNA]</scope>
    <source>
        <strain evidence="1 2">CICC 11043</strain>
    </source>
</reference>
<sequence>MDTTTLEQLKGEYRRSGARTGVKLGEDEMRRAISLLPHDGSVVETPAVELRYIEGLLRLPLDSIGEFSVVPAASNQSRCPCGRTPTALDIVAYAVSHKVHEEQLLRDTVIGVYNVFEFADEGRTAPCHRCGREFTTSSYWTHSYMYA</sequence>
<evidence type="ECO:0000313" key="1">
    <source>
        <dbReference type="EMBL" id="WOT32720.1"/>
    </source>
</evidence>
<proteinExistence type="predicted"/>